<proteinExistence type="predicted"/>
<name>A0A9P5U635_9AGAR</name>
<evidence type="ECO:0000313" key="2">
    <source>
        <dbReference type="Proteomes" id="UP000772434"/>
    </source>
</evidence>
<reference evidence="1" key="1">
    <citation type="submission" date="2020-11" db="EMBL/GenBank/DDBJ databases">
        <authorList>
            <consortium name="DOE Joint Genome Institute"/>
            <person name="Ahrendt S."/>
            <person name="Riley R."/>
            <person name="Andreopoulos W."/>
            <person name="Labutti K."/>
            <person name="Pangilinan J."/>
            <person name="Ruiz-Duenas F.J."/>
            <person name="Barrasa J.M."/>
            <person name="Sanchez-Garcia M."/>
            <person name="Camarero S."/>
            <person name="Miyauchi S."/>
            <person name="Serrano A."/>
            <person name="Linde D."/>
            <person name="Babiker R."/>
            <person name="Drula E."/>
            <person name="Ayuso-Fernandez I."/>
            <person name="Pacheco R."/>
            <person name="Padilla G."/>
            <person name="Ferreira P."/>
            <person name="Barriuso J."/>
            <person name="Kellner H."/>
            <person name="Castanera R."/>
            <person name="Alfaro M."/>
            <person name="Ramirez L."/>
            <person name="Pisabarro A.G."/>
            <person name="Kuo A."/>
            <person name="Tritt A."/>
            <person name="Lipzen A."/>
            <person name="He G."/>
            <person name="Yan M."/>
            <person name="Ng V."/>
            <person name="Cullen D."/>
            <person name="Martin F."/>
            <person name="Rosso M.-N."/>
            <person name="Henrissat B."/>
            <person name="Hibbett D."/>
            <person name="Martinez A.T."/>
            <person name="Grigoriev I.V."/>
        </authorList>
    </citation>
    <scope>NUCLEOTIDE SEQUENCE</scope>
    <source>
        <strain evidence="1">AH 40177</strain>
    </source>
</reference>
<dbReference type="SUPFAM" id="SSF52047">
    <property type="entry name" value="RNI-like"/>
    <property type="match status" value="1"/>
</dbReference>
<dbReference type="EMBL" id="JADNRY010000071">
    <property type="protein sequence ID" value="KAF9067561.1"/>
    <property type="molecule type" value="Genomic_DNA"/>
</dbReference>
<dbReference type="Proteomes" id="UP000772434">
    <property type="component" value="Unassembled WGS sequence"/>
</dbReference>
<accession>A0A9P5U635</accession>
<evidence type="ECO:0008006" key="3">
    <source>
        <dbReference type="Google" id="ProtNLM"/>
    </source>
</evidence>
<organism evidence="1 2">
    <name type="scientific">Rhodocollybia butyracea</name>
    <dbReference type="NCBI Taxonomy" id="206335"/>
    <lineage>
        <taxon>Eukaryota</taxon>
        <taxon>Fungi</taxon>
        <taxon>Dikarya</taxon>
        <taxon>Basidiomycota</taxon>
        <taxon>Agaricomycotina</taxon>
        <taxon>Agaricomycetes</taxon>
        <taxon>Agaricomycetidae</taxon>
        <taxon>Agaricales</taxon>
        <taxon>Marasmiineae</taxon>
        <taxon>Omphalotaceae</taxon>
        <taxon>Rhodocollybia</taxon>
    </lineage>
</organism>
<keyword evidence="2" id="KW-1185">Reference proteome</keyword>
<gene>
    <name evidence="1" type="ORF">BDP27DRAFT_1328579</name>
</gene>
<dbReference type="Gene3D" id="3.80.10.10">
    <property type="entry name" value="Ribonuclease Inhibitor"/>
    <property type="match status" value="1"/>
</dbReference>
<comment type="caution">
    <text evidence="1">The sequence shown here is derived from an EMBL/GenBank/DDBJ whole genome shotgun (WGS) entry which is preliminary data.</text>
</comment>
<evidence type="ECO:0000313" key="1">
    <source>
        <dbReference type="EMBL" id="KAF9067561.1"/>
    </source>
</evidence>
<dbReference type="InterPro" id="IPR032675">
    <property type="entry name" value="LRR_dom_sf"/>
</dbReference>
<protein>
    <recommendedName>
        <fullName evidence="3">F-box domain-containing protein</fullName>
    </recommendedName>
</protein>
<dbReference type="OrthoDB" id="3270987at2759"/>
<sequence>MTHNAVQTVPNEILEAIFDDCCDTNLFSSVNATITSSLREIPALTLSSVCTRWRRVGLALSRIWSRISLEHSGDSFMEDQLLEYRLSATLTTFISRSRQQPLIISICLDDSLAPDIWGSYEPFCILSREHQRWSNFAFQSENWMVHHLFISPDSLLRVDAFPMLVDLNLPLDDTLTFFIGRAPSLRRLKLTSALPCYDRWEIPSLSPLAQLEHLRLDTIWSLVVKGRLIELSALRSLDVNDYVDDWDLDWLYDDYDDFKSVPPTVYPSVEVLNVRHHEDGSSDSIFPFLTLPSLKTLCIDCGQGFVERHHLWRSFDALMAFVKRSSFPLTTLCIKCVALPDSKLIYLLHRIPTLLNLAIMDPIVKDRKGLIPITGRFLQSLYVGTGSLFQPTTPLVPRLRCLTLSVGERLFVPTEVLGLVKSRSAHGSKSGVDCLQSLTIIFRGQTKVPGAYDALNGIKKDDMKITVFCSNNAADFELYMPKYQ</sequence>
<dbReference type="AlphaFoldDB" id="A0A9P5U635"/>